<protein>
    <submittedName>
        <fullName evidence="1">Uncharacterized protein</fullName>
    </submittedName>
</protein>
<organism evidence="1 2">
    <name type="scientific">Amycolatopsis mediterranei (strain S699)</name>
    <name type="common">Nocardia mediterranei</name>
    <dbReference type="NCBI Taxonomy" id="713604"/>
    <lineage>
        <taxon>Bacteria</taxon>
        <taxon>Bacillati</taxon>
        <taxon>Actinomycetota</taxon>
        <taxon>Actinomycetes</taxon>
        <taxon>Pseudonocardiales</taxon>
        <taxon>Pseudonocardiaceae</taxon>
        <taxon>Amycolatopsis</taxon>
    </lineage>
</organism>
<evidence type="ECO:0000313" key="1">
    <source>
        <dbReference type="EMBL" id="AEK45794.1"/>
    </source>
</evidence>
<evidence type="ECO:0000313" key="2">
    <source>
        <dbReference type="Proteomes" id="UP000006138"/>
    </source>
</evidence>
<dbReference type="EMBL" id="CP002896">
    <property type="protein sequence ID" value="AEK45794.1"/>
    <property type="molecule type" value="Genomic_DNA"/>
</dbReference>
<dbReference type="AlphaFoldDB" id="A0A9R0UCD3"/>
<dbReference type="KEGG" id="amn:RAM_36615"/>
<proteinExistence type="predicted"/>
<reference evidence="1 2" key="1">
    <citation type="journal article" date="2011" name="J. Bacteriol.">
        <title>Whole genome sequence of the rifamycin B-producing strain Amycolatopsis mediterranei S699.</title>
        <authorList>
            <person name="Verma M."/>
            <person name="Kaur J."/>
            <person name="Kumar M."/>
            <person name="Kumari K."/>
            <person name="Saxena A."/>
            <person name="Anand S."/>
            <person name="Nigam A."/>
            <person name="Ravi V."/>
            <person name="Raghuvanshi S."/>
            <person name="Khurana P."/>
            <person name="Tyagi A.K."/>
            <person name="Khurana J.P."/>
            <person name="Lal R."/>
        </authorList>
    </citation>
    <scope>NUCLEOTIDE SEQUENCE [LARGE SCALE GENOMIC DNA]</scope>
    <source>
        <strain evidence="1 2">S699</strain>
    </source>
</reference>
<gene>
    <name evidence="1" type="ordered locus">RAM_36615</name>
</gene>
<sequence length="50" mass="5474">MSAQMSSPMMHRPCAASFTSWARLCPRATPVMNATFRSDAISVSDLSVLR</sequence>
<accession>A0A9R0UCD3</accession>
<name>A0A9R0UCD3_AMYMS</name>
<dbReference type="Proteomes" id="UP000006138">
    <property type="component" value="Chromosome"/>
</dbReference>
<keyword evidence="2" id="KW-1185">Reference proteome</keyword>